<dbReference type="InterPro" id="IPR050131">
    <property type="entry name" value="Peptidase_S8_subtilisin-like"/>
</dbReference>
<dbReference type="Proteomes" id="UP000013827">
    <property type="component" value="Unassembled WGS sequence"/>
</dbReference>
<dbReference type="RefSeq" id="XP_005772779.1">
    <property type="nucleotide sequence ID" value="XM_005772722.1"/>
</dbReference>
<dbReference type="PROSITE" id="PS00137">
    <property type="entry name" value="SUBTILASE_HIS"/>
    <property type="match status" value="1"/>
</dbReference>
<dbReference type="HOGENOM" id="CLU_011263_6_2_1"/>
<dbReference type="KEGG" id="ehx:EMIHUDRAFT_47517"/>
<evidence type="ECO:0000256" key="4">
    <source>
        <dbReference type="ARBA" id="ARBA00022825"/>
    </source>
</evidence>
<dbReference type="GeneID" id="17265919"/>
<dbReference type="eggNOG" id="KOG1153">
    <property type="taxonomic scope" value="Eukaryota"/>
</dbReference>
<evidence type="ECO:0000313" key="8">
    <source>
        <dbReference type="Proteomes" id="UP000013827"/>
    </source>
</evidence>
<evidence type="ECO:0000256" key="3">
    <source>
        <dbReference type="ARBA" id="ARBA00022801"/>
    </source>
</evidence>
<keyword evidence="2" id="KW-0645">Protease</keyword>
<dbReference type="InterPro" id="IPR000209">
    <property type="entry name" value="Peptidase_S8/S53_dom"/>
</dbReference>
<keyword evidence="4" id="KW-0720">Serine protease</keyword>
<comment type="similarity">
    <text evidence="1 5">Belongs to the peptidase S8 family.</text>
</comment>
<feature type="domain" description="Peptidase S8/S53" evidence="6">
    <location>
        <begin position="1"/>
        <end position="146"/>
    </location>
</feature>
<dbReference type="GO" id="GO:0006508">
    <property type="term" value="P:proteolysis"/>
    <property type="evidence" value="ECO:0007669"/>
    <property type="project" value="UniProtKB-KW"/>
</dbReference>
<sequence>HGTHCASTVGGKDYGVASGVTIITVQVLSCSGSGSSAGVSAGIEWAVADAKARGKPAILSMSLGGGGSNRYDAVIGAAHAEGVLTVVAAGNNNGDACRKSPASTALAITVGSTDRGDGRSSFSNYGPCVDVFAPGRDITAAWSGSDTNTRTISGT</sequence>
<dbReference type="Pfam" id="PF00082">
    <property type="entry name" value="Peptidase_S8"/>
    <property type="match status" value="1"/>
</dbReference>
<dbReference type="Gene3D" id="3.40.50.200">
    <property type="entry name" value="Peptidase S8/S53 domain"/>
    <property type="match status" value="1"/>
</dbReference>
<keyword evidence="8" id="KW-1185">Reference proteome</keyword>
<evidence type="ECO:0000256" key="5">
    <source>
        <dbReference type="PROSITE-ProRule" id="PRU01240"/>
    </source>
</evidence>
<keyword evidence="3" id="KW-0378">Hydrolase</keyword>
<proteinExistence type="inferred from homology"/>
<dbReference type="SUPFAM" id="SSF52743">
    <property type="entry name" value="Subtilisin-like"/>
    <property type="match status" value="1"/>
</dbReference>
<dbReference type="PANTHER" id="PTHR43806">
    <property type="entry name" value="PEPTIDASE S8"/>
    <property type="match status" value="1"/>
</dbReference>
<dbReference type="STRING" id="2903.R1E0K7"/>
<reference evidence="8" key="1">
    <citation type="journal article" date="2013" name="Nature">
        <title>Pan genome of the phytoplankton Emiliania underpins its global distribution.</title>
        <authorList>
            <person name="Read B.A."/>
            <person name="Kegel J."/>
            <person name="Klute M.J."/>
            <person name="Kuo A."/>
            <person name="Lefebvre S.C."/>
            <person name="Maumus F."/>
            <person name="Mayer C."/>
            <person name="Miller J."/>
            <person name="Monier A."/>
            <person name="Salamov A."/>
            <person name="Young J."/>
            <person name="Aguilar M."/>
            <person name="Claverie J.M."/>
            <person name="Frickenhaus S."/>
            <person name="Gonzalez K."/>
            <person name="Herman E.K."/>
            <person name="Lin Y.C."/>
            <person name="Napier J."/>
            <person name="Ogata H."/>
            <person name="Sarno A.F."/>
            <person name="Shmutz J."/>
            <person name="Schroeder D."/>
            <person name="de Vargas C."/>
            <person name="Verret F."/>
            <person name="von Dassow P."/>
            <person name="Valentin K."/>
            <person name="Van de Peer Y."/>
            <person name="Wheeler G."/>
            <person name="Dacks J.B."/>
            <person name="Delwiche C.F."/>
            <person name="Dyhrman S.T."/>
            <person name="Glockner G."/>
            <person name="John U."/>
            <person name="Richards T."/>
            <person name="Worden A.Z."/>
            <person name="Zhang X."/>
            <person name="Grigoriev I.V."/>
            <person name="Allen A.E."/>
            <person name="Bidle K."/>
            <person name="Borodovsky M."/>
            <person name="Bowler C."/>
            <person name="Brownlee C."/>
            <person name="Cock J.M."/>
            <person name="Elias M."/>
            <person name="Gladyshev V.N."/>
            <person name="Groth M."/>
            <person name="Guda C."/>
            <person name="Hadaegh A."/>
            <person name="Iglesias-Rodriguez M.D."/>
            <person name="Jenkins J."/>
            <person name="Jones B.M."/>
            <person name="Lawson T."/>
            <person name="Leese F."/>
            <person name="Lindquist E."/>
            <person name="Lobanov A."/>
            <person name="Lomsadze A."/>
            <person name="Malik S.B."/>
            <person name="Marsh M.E."/>
            <person name="Mackinder L."/>
            <person name="Mock T."/>
            <person name="Mueller-Roeber B."/>
            <person name="Pagarete A."/>
            <person name="Parker M."/>
            <person name="Probert I."/>
            <person name="Quesneville H."/>
            <person name="Raines C."/>
            <person name="Rensing S.A."/>
            <person name="Riano-Pachon D.M."/>
            <person name="Richier S."/>
            <person name="Rokitta S."/>
            <person name="Shiraiwa Y."/>
            <person name="Soanes D.M."/>
            <person name="van der Giezen M."/>
            <person name="Wahlund T.M."/>
            <person name="Williams B."/>
            <person name="Wilson W."/>
            <person name="Wolfe G."/>
            <person name="Wurch L.L."/>
        </authorList>
    </citation>
    <scope>NUCLEOTIDE SEQUENCE</scope>
</reference>
<dbReference type="GO" id="GO:0004252">
    <property type="term" value="F:serine-type endopeptidase activity"/>
    <property type="evidence" value="ECO:0007669"/>
    <property type="project" value="InterPro"/>
</dbReference>
<dbReference type="PANTHER" id="PTHR43806:SF11">
    <property type="entry name" value="CEREVISIN-RELATED"/>
    <property type="match status" value="1"/>
</dbReference>
<dbReference type="InterPro" id="IPR036852">
    <property type="entry name" value="Peptidase_S8/S53_dom_sf"/>
</dbReference>
<dbReference type="InterPro" id="IPR022398">
    <property type="entry name" value="Peptidase_S8_His-AS"/>
</dbReference>
<evidence type="ECO:0000259" key="6">
    <source>
        <dbReference type="Pfam" id="PF00082"/>
    </source>
</evidence>
<dbReference type="PROSITE" id="PS51892">
    <property type="entry name" value="SUBTILASE"/>
    <property type="match status" value="1"/>
</dbReference>
<evidence type="ECO:0000256" key="2">
    <source>
        <dbReference type="ARBA" id="ARBA00022670"/>
    </source>
</evidence>
<dbReference type="GO" id="GO:0005615">
    <property type="term" value="C:extracellular space"/>
    <property type="evidence" value="ECO:0007669"/>
    <property type="project" value="TreeGrafter"/>
</dbReference>
<evidence type="ECO:0000256" key="1">
    <source>
        <dbReference type="ARBA" id="ARBA00011073"/>
    </source>
</evidence>
<reference evidence="7" key="2">
    <citation type="submission" date="2024-10" db="UniProtKB">
        <authorList>
            <consortium name="EnsemblProtists"/>
        </authorList>
    </citation>
    <scope>IDENTIFICATION</scope>
</reference>
<name>A0A0D3JA15_EMIH1</name>
<organism evidence="7 8">
    <name type="scientific">Emiliania huxleyi (strain CCMP1516)</name>
    <dbReference type="NCBI Taxonomy" id="280463"/>
    <lineage>
        <taxon>Eukaryota</taxon>
        <taxon>Haptista</taxon>
        <taxon>Haptophyta</taxon>
        <taxon>Prymnesiophyceae</taxon>
        <taxon>Isochrysidales</taxon>
        <taxon>Noelaerhabdaceae</taxon>
        <taxon>Emiliania</taxon>
    </lineage>
</organism>
<dbReference type="EnsemblProtists" id="EOD20350">
    <property type="protein sequence ID" value="EOD20350"/>
    <property type="gene ID" value="EMIHUDRAFT_47517"/>
</dbReference>
<protein>
    <recommendedName>
        <fullName evidence="6">Peptidase S8/S53 domain-containing protein</fullName>
    </recommendedName>
</protein>
<evidence type="ECO:0000313" key="7">
    <source>
        <dbReference type="EnsemblProtists" id="EOD20350"/>
    </source>
</evidence>
<dbReference type="PaxDb" id="2903-EOD20350"/>
<comment type="caution">
    <text evidence="5">Lacks conserved residue(s) required for the propagation of feature annotation.</text>
</comment>
<dbReference type="AlphaFoldDB" id="A0A0D3JA15"/>
<accession>A0A0D3JA15</accession>